<proteinExistence type="predicted"/>
<feature type="compositionally biased region" description="Basic and acidic residues" evidence="7">
    <location>
        <begin position="351"/>
        <end position="360"/>
    </location>
</feature>
<keyword evidence="3 6" id="KW-0863">Zinc-finger</keyword>
<keyword evidence="4" id="KW-0833">Ubl conjugation pathway</keyword>
<dbReference type="GO" id="GO:0000151">
    <property type="term" value="C:ubiquitin ligase complex"/>
    <property type="evidence" value="ECO:0000318"/>
    <property type="project" value="GO_Central"/>
</dbReference>
<dbReference type="InParanoid" id="E9H269"/>
<dbReference type="PROSITE" id="PS00518">
    <property type="entry name" value="ZF_RING_1"/>
    <property type="match status" value="1"/>
</dbReference>
<keyword evidence="10" id="KW-1185">Reference proteome</keyword>
<keyword evidence="1" id="KW-0808">Transferase</keyword>
<dbReference type="InterPro" id="IPR017907">
    <property type="entry name" value="Znf_RING_CS"/>
</dbReference>
<dbReference type="KEGG" id="dpx:DAPPUDRAFT_252196"/>
<dbReference type="InterPro" id="IPR018957">
    <property type="entry name" value="Znf_C3HC4_RING-type"/>
</dbReference>
<dbReference type="GO" id="GO:0070936">
    <property type="term" value="P:protein K48-linked ubiquitination"/>
    <property type="evidence" value="ECO:0000318"/>
    <property type="project" value="GO_Central"/>
</dbReference>
<dbReference type="AlphaFoldDB" id="E9H269"/>
<organism evidence="9 10">
    <name type="scientific">Daphnia pulex</name>
    <name type="common">Water flea</name>
    <dbReference type="NCBI Taxonomy" id="6669"/>
    <lineage>
        <taxon>Eukaryota</taxon>
        <taxon>Metazoa</taxon>
        <taxon>Ecdysozoa</taxon>
        <taxon>Arthropoda</taxon>
        <taxon>Crustacea</taxon>
        <taxon>Branchiopoda</taxon>
        <taxon>Diplostraca</taxon>
        <taxon>Cladocera</taxon>
        <taxon>Anomopoda</taxon>
        <taxon>Daphniidae</taxon>
        <taxon>Daphnia</taxon>
    </lineage>
</organism>
<dbReference type="Proteomes" id="UP000000305">
    <property type="component" value="Unassembled WGS sequence"/>
</dbReference>
<dbReference type="PANTHER" id="PTHR15067">
    <property type="entry name" value="E3 UBIQUITIN-PROTEIN LIGASE RNF8"/>
    <property type="match status" value="1"/>
</dbReference>
<dbReference type="InterPro" id="IPR013083">
    <property type="entry name" value="Znf_RING/FYVE/PHD"/>
</dbReference>
<dbReference type="HOGENOM" id="CLU_056243_0_0_1"/>
<feature type="compositionally biased region" description="Polar residues" evidence="7">
    <location>
        <begin position="332"/>
        <end position="349"/>
    </location>
</feature>
<feature type="region of interest" description="Disordered" evidence="7">
    <location>
        <begin position="328"/>
        <end position="408"/>
    </location>
</feature>
<dbReference type="PROSITE" id="PS50089">
    <property type="entry name" value="ZF_RING_2"/>
    <property type="match status" value="1"/>
</dbReference>
<dbReference type="Gene3D" id="3.30.40.10">
    <property type="entry name" value="Zinc/RING finger domain, C3HC4 (zinc finger)"/>
    <property type="match status" value="1"/>
</dbReference>
<name>E9H269_DAPPU</name>
<dbReference type="GO" id="GO:0042393">
    <property type="term" value="F:histone binding"/>
    <property type="evidence" value="ECO:0000318"/>
    <property type="project" value="GO_Central"/>
</dbReference>
<gene>
    <name evidence="9" type="ORF">DAPPUDRAFT_252196</name>
</gene>
<protein>
    <recommendedName>
        <fullName evidence="8">RING-type domain-containing protein</fullName>
    </recommendedName>
</protein>
<keyword evidence="5" id="KW-0862">Zinc</keyword>
<dbReference type="GO" id="GO:0008270">
    <property type="term" value="F:zinc ion binding"/>
    <property type="evidence" value="ECO:0007669"/>
    <property type="project" value="UniProtKB-KW"/>
</dbReference>
<dbReference type="GO" id="GO:0035861">
    <property type="term" value="C:site of double-strand break"/>
    <property type="evidence" value="ECO:0000318"/>
    <property type="project" value="GO_Central"/>
</dbReference>
<evidence type="ECO:0000256" key="2">
    <source>
        <dbReference type="ARBA" id="ARBA00022723"/>
    </source>
</evidence>
<dbReference type="SUPFAM" id="SSF57850">
    <property type="entry name" value="RING/U-box"/>
    <property type="match status" value="1"/>
</dbReference>
<dbReference type="GO" id="GO:0006511">
    <property type="term" value="P:ubiquitin-dependent protein catabolic process"/>
    <property type="evidence" value="ECO:0000318"/>
    <property type="project" value="GO_Central"/>
</dbReference>
<dbReference type="SMART" id="SM00184">
    <property type="entry name" value="RING"/>
    <property type="match status" value="1"/>
</dbReference>
<feature type="domain" description="RING-type" evidence="8">
    <location>
        <begin position="163"/>
        <end position="207"/>
    </location>
</feature>
<evidence type="ECO:0000256" key="1">
    <source>
        <dbReference type="ARBA" id="ARBA00022679"/>
    </source>
</evidence>
<accession>E9H269</accession>
<dbReference type="PANTHER" id="PTHR15067:SF4">
    <property type="entry name" value="E3 UBIQUITIN-PROTEIN LIGASE RNF8"/>
    <property type="match status" value="1"/>
</dbReference>
<dbReference type="GO" id="GO:0005829">
    <property type="term" value="C:cytosol"/>
    <property type="evidence" value="ECO:0000318"/>
    <property type="project" value="GO_Central"/>
</dbReference>
<reference evidence="9 10" key="1">
    <citation type="journal article" date="2011" name="Science">
        <title>The ecoresponsive genome of Daphnia pulex.</title>
        <authorList>
            <person name="Colbourne J.K."/>
            <person name="Pfrender M.E."/>
            <person name="Gilbert D."/>
            <person name="Thomas W.K."/>
            <person name="Tucker A."/>
            <person name="Oakley T.H."/>
            <person name="Tokishita S."/>
            <person name="Aerts A."/>
            <person name="Arnold G.J."/>
            <person name="Basu M.K."/>
            <person name="Bauer D.J."/>
            <person name="Caceres C.E."/>
            <person name="Carmel L."/>
            <person name="Casola C."/>
            <person name="Choi J.H."/>
            <person name="Detter J.C."/>
            <person name="Dong Q."/>
            <person name="Dusheyko S."/>
            <person name="Eads B.D."/>
            <person name="Frohlich T."/>
            <person name="Geiler-Samerotte K.A."/>
            <person name="Gerlach D."/>
            <person name="Hatcher P."/>
            <person name="Jogdeo S."/>
            <person name="Krijgsveld J."/>
            <person name="Kriventseva E.V."/>
            <person name="Kultz D."/>
            <person name="Laforsch C."/>
            <person name="Lindquist E."/>
            <person name="Lopez J."/>
            <person name="Manak J.R."/>
            <person name="Muller J."/>
            <person name="Pangilinan J."/>
            <person name="Patwardhan R.P."/>
            <person name="Pitluck S."/>
            <person name="Pritham E.J."/>
            <person name="Rechtsteiner A."/>
            <person name="Rho M."/>
            <person name="Rogozin I.B."/>
            <person name="Sakarya O."/>
            <person name="Salamov A."/>
            <person name="Schaack S."/>
            <person name="Shapiro H."/>
            <person name="Shiga Y."/>
            <person name="Skalitzky C."/>
            <person name="Smith Z."/>
            <person name="Souvorov A."/>
            <person name="Sung W."/>
            <person name="Tang Z."/>
            <person name="Tsuchiya D."/>
            <person name="Tu H."/>
            <person name="Vos H."/>
            <person name="Wang M."/>
            <person name="Wolf Y.I."/>
            <person name="Yamagata H."/>
            <person name="Yamada T."/>
            <person name="Ye Y."/>
            <person name="Shaw J.R."/>
            <person name="Andrews J."/>
            <person name="Crease T.J."/>
            <person name="Tang H."/>
            <person name="Lucas S.M."/>
            <person name="Robertson H.M."/>
            <person name="Bork P."/>
            <person name="Koonin E.V."/>
            <person name="Zdobnov E.M."/>
            <person name="Grigoriev I.V."/>
            <person name="Lynch M."/>
            <person name="Boore J.L."/>
        </authorList>
    </citation>
    <scope>NUCLEOTIDE SEQUENCE [LARGE SCALE GENOMIC DNA]</scope>
</reference>
<evidence type="ECO:0000256" key="7">
    <source>
        <dbReference type="SAM" id="MobiDB-lite"/>
    </source>
</evidence>
<evidence type="ECO:0000259" key="8">
    <source>
        <dbReference type="PROSITE" id="PS50089"/>
    </source>
</evidence>
<sequence>MDASSFSVCTPHSKFVFIADDCWHHDRMARREQLDYLLARLRVQDKYLEVLTEISSNLVAESNELAMSEQTEQSYRRRVIRCLVDVIKCGLCEKIGMLELYLHSSFQRAVEVEVESRLRQMKDLAAVRANIDAASDIQDRVARHHDDESDLDRLKRMEIELRCGICSELMVSATTLNCMHTYCQCCITHWKTFEEHRGTVARCPVCREFTVSEKRNYFADNLIGIIVDGYPEEEKNRRKELVASHQELLTQNVVTLPETNSANPSSVNLFGLFMTEIKKMLEDIKEFLAETSVLPVMPLIPIDPEPPQPTRPEQLPSSLVATVIPVLGLPRGSSTPTSQTGIHPLNQQRVNRREQRDRQNRPANGGIPGPQPRSIQRAANRRNQQSSARPASGRKVHGSLLARPRWRY</sequence>
<dbReference type="GO" id="GO:0005634">
    <property type="term" value="C:nucleus"/>
    <property type="evidence" value="ECO:0000318"/>
    <property type="project" value="GO_Central"/>
</dbReference>
<dbReference type="eggNOG" id="KOG3872">
    <property type="taxonomic scope" value="Eukaryota"/>
</dbReference>
<keyword evidence="2" id="KW-0479">Metal-binding</keyword>
<evidence type="ECO:0000256" key="5">
    <source>
        <dbReference type="ARBA" id="ARBA00022833"/>
    </source>
</evidence>
<dbReference type="Pfam" id="PF00097">
    <property type="entry name" value="zf-C3HC4"/>
    <property type="match status" value="1"/>
</dbReference>
<evidence type="ECO:0000256" key="4">
    <source>
        <dbReference type="ARBA" id="ARBA00022786"/>
    </source>
</evidence>
<evidence type="ECO:0000256" key="6">
    <source>
        <dbReference type="PROSITE-ProRule" id="PRU00175"/>
    </source>
</evidence>
<dbReference type="STRING" id="6669.E9H269"/>
<dbReference type="OrthoDB" id="6353679at2759"/>
<dbReference type="InterPro" id="IPR001841">
    <property type="entry name" value="Znf_RING"/>
</dbReference>
<dbReference type="FunFam" id="3.30.40.10:FF:001295">
    <property type="entry name" value="Uncharacterized protein"/>
    <property type="match status" value="1"/>
</dbReference>
<evidence type="ECO:0000256" key="3">
    <source>
        <dbReference type="ARBA" id="ARBA00022771"/>
    </source>
</evidence>
<dbReference type="EMBL" id="GL732585">
    <property type="protein sequence ID" value="EFX74112.1"/>
    <property type="molecule type" value="Genomic_DNA"/>
</dbReference>
<evidence type="ECO:0000313" key="10">
    <source>
        <dbReference type="Proteomes" id="UP000000305"/>
    </source>
</evidence>
<dbReference type="GO" id="GO:0061630">
    <property type="term" value="F:ubiquitin protein ligase activity"/>
    <property type="evidence" value="ECO:0000318"/>
    <property type="project" value="GO_Central"/>
</dbReference>
<dbReference type="GO" id="GO:0006302">
    <property type="term" value="P:double-strand break repair"/>
    <property type="evidence" value="ECO:0000318"/>
    <property type="project" value="GO_Central"/>
</dbReference>
<evidence type="ECO:0000313" key="9">
    <source>
        <dbReference type="EMBL" id="EFX74112.1"/>
    </source>
</evidence>